<proteinExistence type="predicted"/>
<evidence type="ECO:0000313" key="3">
    <source>
        <dbReference type="EMBL" id="MDR6335959.1"/>
    </source>
</evidence>
<reference evidence="2" key="1">
    <citation type="submission" date="2022-12" db="EMBL/GenBank/DDBJ databases">
        <title>Reference genome sequencing for broad-spectrum identification of bacterial and archaeal isolates by mass spectrometry.</title>
        <authorList>
            <person name="Sekiguchi Y."/>
            <person name="Tourlousse D.M."/>
        </authorList>
    </citation>
    <scope>NUCLEOTIDE SEQUENCE</scope>
    <source>
        <strain evidence="2">301</strain>
    </source>
</reference>
<evidence type="ECO:0000313" key="5">
    <source>
        <dbReference type="Proteomes" id="UP001245370"/>
    </source>
</evidence>
<dbReference type="GeneID" id="95764894"/>
<dbReference type="RefSeq" id="WP_281809216.1">
    <property type="nucleotide sequence ID" value="NZ_BSDO01000007.1"/>
</dbReference>
<evidence type="ECO:0000256" key="1">
    <source>
        <dbReference type="SAM" id="MobiDB-lite"/>
    </source>
</evidence>
<name>A0A9W6CL71_XANFL</name>
<sequence>MPFTDALNAYSTAPRRPSPIVLPSPNRARICATAIVGGIMFLLVSGVPAPAAAQTAAPAAQTGPCEEPPHTAATPPAHGPDSGTKPGSEGSTAWSGGTGGSYTGLTPHAGTPASPTRQPDTVSGVNPKPEPQGKC</sequence>
<dbReference type="Proteomes" id="UP001245370">
    <property type="component" value="Unassembled WGS sequence"/>
</dbReference>
<dbReference type="Proteomes" id="UP001144397">
    <property type="component" value="Unassembled WGS sequence"/>
</dbReference>
<evidence type="ECO:0000313" key="2">
    <source>
        <dbReference type="EMBL" id="GLI24448.1"/>
    </source>
</evidence>
<comment type="caution">
    <text evidence="2">The sequence shown here is derived from an EMBL/GenBank/DDBJ whole genome shotgun (WGS) entry which is preliminary data.</text>
</comment>
<feature type="region of interest" description="Disordered" evidence="1">
    <location>
        <begin position="1"/>
        <end position="24"/>
    </location>
</feature>
<keyword evidence="5" id="KW-1185">Reference proteome</keyword>
<feature type="compositionally biased region" description="Low complexity" evidence="1">
    <location>
        <begin position="50"/>
        <end position="62"/>
    </location>
</feature>
<organism evidence="2 4">
    <name type="scientific">Xanthobacter flavus</name>
    <dbReference type="NCBI Taxonomy" id="281"/>
    <lineage>
        <taxon>Bacteria</taxon>
        <taxon>Pseudomonadati</taxon>
        <taxon>Pseudomonadota</taxon>
        <taxon>Alphaproteobacteria</taxon>
        <taxon>Hyphomicrobiales</taxon>
        <taxon>Xanthobacteraceae</taxon>
        <taxon>Xanthobacter</taxon>
    </lineage>
</organism>
<dbReference type="EMBL" id="BSDO01000007">
    <property type="protein sequence ID" value="GLI24448.1"/>
    <property type="molecule type" value="Genomic_DNA"/>
</dbReference>
<gene>
    <name evidence="3" type="ORF">GGQ86_004457</name>
    <name evidence="2" type="ORF">XFLAVUS301_41220</name>
</gene>
<evidence type="ECO:0000313" key="4">
    <source>
        <dbReference type="Proteomes" id="UP001144397"/>
    </source>
</evidence>
<protein>
    <submittedName>
        <fullName evidence="2">Uncharacterized protein</fullName>
    </submittedName>
</protein>
<dbReference type="AlphaFoldDB" id="A0A9W6CL71"/>
<feature type="compositionally biased region" description="Polar residues" evidence="1">
    <location>
        <begin position="113"/>
        <end position="124"/>
    </location>
</feature>
<reference evidence="3 5" key="2">
    <citation type="submission" date="2023-07" db="EMBL/GenBank/DDBJ databases">
        <title>Genomic Encyclopedia of Type Strains, Phase IV (KMG-IV): sequencing the most valuable type-strain genomes for metagenomic binning, comparative biology and taxonomic classification.</title>
        <authorList>
            <person name="Goeker M."/>
        </authorList>
    </citation>
    <scope>NUCLEOTIDE SEQUENCE [LARGE SCALE GENOMIC DNA]</scope>
    <source>
        <strain evidence="3 5">DSM 338</strain>
    </source>
</reference>
<dbReference type="EMBL" id="JAVDPY010000009">
    <property type="protein sequence ID" value="MDR6335959.1"/>
    <property type="molecule type" value="Genomic_DNA"/>
</dbReference>
<feature type="region of interest" description="Disordered" evidence="1">
    <location>
        <begin position="50"/>
        <end position="135"/>
    </location>
</feature>
<accession>A0A9W6CL71</accession>